<dbReference type="AlphaFoldDB" id="W7T1A6"/>
<gene>
    <name evidence="1" type="ORF">Naga_100787g2</name>
</gene>
<protein>
    <submittedName>
        <fullName evidence="1">Uncharacterized protein</fullName>
    </submittedName>
</protein>
<sequence>MRHSIGPCAAWGQCTDKQGVRLTFFRRVAMRVLCVHWLRSACRMINEIYLDMGAETKRCKGCQERMTQEIRVYMGSNNHNKGRGEQDGNAALAAIGTSIPPHGGKIVVETGKLNIKYHSFSSISFASYHCNHCHEIMKKDVGIDVMLGPSRLAQGIRHF</sequence>
<organism evidence="1 2">
    <name type="scientific">Nannochloropsis gaditana</name>
    <dbReference type="NCBI Taxonomy" id="72520"/>
    <lineage>
        <taxon>Eukaryota</taxon>
        <taxon>Sar</taxon>
        <taxon>Stramenopiles</taxon>
        <taxon>Ochrophyta</taxon>
        <taxon>Eustigmatophyceae</taxon>
        <taxon>Eustigmatales</taxon>
        <taxon>Monodopsidaceae</taxon>
        <taxon>Nannochloropsis</taxon>
    </lineage>
</organism>
<dbReference type="Proteomes" id="UP000019335">
    <property type="component" value="Unassembled WGS sequence"/>
</dbReference>
<proteinExistence type="predicted"/>
<name>W7T1A6_9STRA</name>
<dbReference type="EMBL" id="AZIL01002754">
    <property type="protein sequence ID" value="EWM20870.1"/>
    <property type="molecule type" value="Genomic_DNA"/>
</dbReference>
<evidence type="ECO:0000313" key="2">
    <source>
        <dbReference type="Proteomes" id="UP000019335"/>
    </source>
</evidence>
<reference evidence="1 2" key="1">
    <citation type="journal article" date="2014" name="Mol. Plant">
        <title>Chromosome Scale Genome Assembly and Transcriptome Profiling of Nannochloropsis gaditana in Nitrogen Depletion.</title>
        <authorList>
            <person name="Corteggiani Carpinelli E."/>
            <person name="Telatin A."/>
            <person name="Vitulo N."/>
            <person name="Forcato C."/>
            <person name="D'Angelo M."/>
            <person name="Schiavon R."/>
            <person name="Vezzi A."/>
            <person name="Giacometti G.M."/>
            <person name="Morosinotto T."/>
            <person name="Valle G."/>
        </authorList>
    </citation>
    <scope>NUCLEOTIDE SEQUENCE [LARGE SCALE GENOMIC DNA]</scope>
    <source>
        <strain evidence="1 2">B-31</strain>
    </source>
</reference>
<accession>W7T1A6</accession>
<evidence type="ECO:0000313" key="1">
    <source>
        <dbReference type="EMBL" id="EWM20870.1"/>
    </source>
</evidence>
<keyword evidence="2" id="KW-1185">Reference proteome</keyword>
<comment type="caution">
    <text evidence="1">The sequence shown here is derived from an EMBL/GenBank/DDBJ whole genome shotgun (WGS) entry which is preliminary data.</text>
</comment>